<gene>
    <name evidence="2" type="ORF">SISSUDRAFT_1123212</name>
</gene>
<dbReference type="InterPro" id="IPR036537">
    <property type="entry name" value="Adaptor_Cbl_N_dom_sf"/>
</dbReference>
<keyword evidence="3" id="KW-1185">Reference proteome</keyword>
<dbReference type="InterPro" id="IPR059179">
    <property type="entry name" value="MLKL-like_MCAfunc"/>
</dbReference>
<dbReference type="Gene3D" id="1.20.930.20">
    <property type="entry name" value="Adaptor protein Cbl, N-terminal domain"/>
    <property type="match status" value="1"/>
</dbReference>
<dbReference type="Proteomes" id="UP000076798">
    <property type="component" value="Unassembled WGS sequence"/>
</dbReference>
<organism evidence="2 3">
    <name type="scientific">Sistotremastrum suecicum HHB10207 ss-3</name>
    <dbReference type="NCBI Taxonomy" id="1314776"/>
    <lineage>
        <taxon>Eukaryota</taxon>
        <taxon>Fungi</taxon>
        <taxon>Dikarya</taxon>
        <taxon>Basidiomycota</taxon>
        <taxon>Agaricomycotina</taxon>
        <taxon>Agaricomycetes</taxon>
        <taxon>Sistotremastrales</taxon>
        <taxon>Sistotremastraceae</taxon>
        <taxon>Sistotremastrum</taxon>
    </lineage>
</organism>
<dbReference type="CDD" id="cd21037">
    <property type="entry name" value="MLKL_NTD"/>
    <property type="match status" value="1"/>
</dbReference>
<protein>
    <recommendedName>
        <fullName evidence="1">Mixed lineage kinase domain-containing protein</fullName>
    </recommendedName>
</protein>
<evidence type="ECO:0000313" key="2">
    <source>
        <dbReference type="EMBL" id="KZT32824.1"/>
    </source>
</evidence>
<proteinExistence type="predicted"/>
<sequence>MPLSADTSANLLRSLKIVQSLGEAVPHGGVLKAIAGIGITILETAERLRLNKEECANIARRAAEHISVLRRLDEDEELSQDLRERLERYHRILRDVLRTVERLGSRSKSTSMFRATSVHEETKDCLDKLNEAYQMYIFESSIAANHRLTTLVNGMQSLSLRMDLQSSSRQGETDQIPLRQVEFGEEIAQVDKRDYVLRVEHGQMLDFTGRSKAVILRRFEVKPEVEDEDRILDEFKKEVELRGDLL</sequence>
<evidence type="ECO:0000313" key="3">
    <source>
        <dbReference type="Proteomes" id="UP000076798"/>
    </source>
</evidence>
<dbReference type="InterPro" id="IPR054000">
    <property type="entry name" value="MLKL_N"/>
</dbReference>
<dbReference type="GO" id="GO:0007166">
    <property type="term" value="P:cell surface receptor signaling pathway"/>
    <property type="evidence" value="ECO:0007669"/>
    <property type="project" value="InterPro"/>
</dbReference>
<evidence type="ECO:0000259" key="1">
    <source>
        <dbReference type="Pfam" id="PF22215"/>
    </source>
</evidence>
<dbReference type="AlphaFoldDB" id="A0A165Y319"/>
<dbReference type="EMBL" id="KV428292">
    <property type="protein sequence ID" value="KZT32824.1"/>
    <property type="molecule type" value="Genomic_DNA"/>
</dbReference>
<dbReference type="Pfam" id="PF22215">
    <property type="entry name" value="MLKL_N"/>
    <property type="match status" value="1"/>
</dbReference>
<reference evidence="2 3" key="1">
    <citation type="journal article" date="2016" name="Mol. Biol. Evol.">
        <title>Comparative Genomics of Early-Diverging Mushroom-Forming Fungi Provides Insights into the Origins of Lignocellulose Decay Capabilities.</title>
        <authorList>
            <person name="Nagy L.G."/>
            <person name="Riley R."/>
            <person name="Tritt A."/>
            <person name="Adam C."/>
            <person name="Daum C."/>
            <person name="Floudas D."/>
            <person name="Sun H."/>
            <person name="Yadav J.S."/>
            <person name="Pangilinan J."/>
            <person name="Larsson K.H."/>
            <person name="Matsuura K."/>
            <person name="Barry K."/>
            <person name="Labutti K."/>
            <person name="Kuo R."/>
            <person name="Ohm R.A."/>
            <person name="Bhattacharya S.S."/>
            <person name="Shirouzu T."/>
            <person name="Yoshinaga Y."/>
            <person name="Martin F.M."/>
            <person name="Grigoriev I.V."/>
            <person name="Hibbett D.S."/>
        </authorList>
    </citation>
    <scope>NUCLEOTIDE SEQUENCE [LARGE SCALE GENOMIC DNA]</scope>
    <source>
        <strain evidence="2 3">HHB10207 ss-3</strain>
    </source>
</reference>
<accession>A0A165Y319</accession>
<feature type="domain" description="Mixed lineage kinase" evidence="1">
    <location>
        <begin position="32"/>
        <end position="135"/>
    </location>
</feature>
<name>A0A165Y319_9AGAM</name>